<protein>
    <submittedName>
        <fullName evidence="1">Uncharacterized protein</fullName>
    </submittedName>
</protein>
<reference evidence="1" key="1">
    <citation type="submission" date="2020-08" db="EMBL/GenBank/DDBJ databases">
        <title>Multicomponent nature underlies the extraordinary mechanical properties of spider dragline silk.</title>
        <authorList>
            <person name="Kono N."/>
            <person name="Nakamura H."/>
            <person name="Mori M."/>
            <person name="Yoshida Y."/>
            <person name="Ohtoshi R."/>
            <person name="Malay A.D."/>
            <person name="Moran D.A.P."/>
            <person name="Tomita M."/>
            <person name="Numata K."/>
            <person name="Arakawa K."/>
        </authorList>
    </citation>
    <scope>NUCLEOTIDE SEQUENCE</scope>
</reference>
<dbReference type="AlphaFoldDB" id="A0A8X6R6K7"/>
<dbReference type="Proteomes" id="UP000887159">
    <property type="component" value="Unassembled WGS sequence"/>
</dbReference>
<proteinExistence type="predicted"/>
<evidence type="ECO:0000313" key="2">
    <source>
        <dbReference type="Proteomes" id="UP000887159"/>
    </source>
</evidence>
<evidence type="ECO:0000313" key="1">
    <source>
        <dbReference type="EMBL" id="GFX86241.1"/>
    </source>
</evidence>
<name>A0A8X6R6K7_TRICX</name>
<organism evidence="1 2">
    <name type="scientific">Trichonephila clavipes</name>
    <name type="common">Golden silk orbweaver</name>
    <name type="synonym">Nephila clavipes</name>
    <dbReference type="NCBI Taxonomy" id="2585209"/>
    <lineage>
        <taxon>Eukaryota</taxon>
        <taxon>Metazoa</taxon>
        <taxon>Ecdysozoa</taxon>
        <taxon>Arthropoda</taxon>
        <taxon>Chelicerata</taxon>
        <taxon>Arachnida</taxon>
        <taxon>Araneae</taxon>
        <taxon>Araneomorphae</taxon>
        <taxon>Entelegynae</taxon>
        <taxon>Araneoidea</taxon>
        <taxon>Nephilidae</taxon>
        <taxon>Trichonephila</taxon>
    </lineage>
</organism>
<keyword evidence="2" id="KW-1185">Reference proteome</keyword>
<comment type="caution">
    <text evidence="1">The sequence shown here is derived from an EMBL/GenBank/DDBJ whole genome shotgun (WGS) entry which is preliminary data.</text>
</comment>
<accession>A0A8X6R6K7</accession>
<sequence length="138" mass="15886">MYLECPQTRFYHFGSYDLVEPERAALIIEKESVPVLTCSSSQKFSASSEPPRSVFTIPLTDLSRIPISRVICLVETLGSLWTRFSMVLRLLEVFTVRVHPLPDIDHHCKLFETADYIRHCLPRYIKQTNVSLAETTLK</sequence>
<dbReference type="EMBL" id="BMAU01021004">
    <property type="protein sequence ID" value="GFX86241.1"/>
    <property type="molecule type" value="Genomic_DNA"/>
</dbReference>
<gene>
    <name evidence="1" type="ORF">TNCV_2561231</name>
</gene>